<dbReference type="PANTHER" id="PTHR11926">
    <property type="entry name" value="GLUCOSYL/GLUCURONOSYL TRANSFERASES"/>
    <property type="match status" value="1"/>
</dbReference>
<keyword evidence="7" id="KW-1185">Reference proteome</keyword>
<dbReference type="CDD" id="cd03784">
    <property type="entry name" value="GT1_Gtf-like"/>
    <property type="match status" value="1"/>
</dbReference>
<reference evidence="6" key="1">
    <citation type="submission" date="2022-08" db="EMBL/GenBank/DDBJ databases">
        <authorList>
            <person name="Marques A."/>
        </authorList>
    </citation>
    <scope>NUCLEOTIDE SEQUENCE</scope>
    <source>
        <strain evidence="6">RhyPub2mFocal</strain>
        <tissue evidence="6">Leaves</tissue>
    </source>
</reference>
<evidence type="ECO:0000256" key="2">
    <source>
        <dbReference type="ARBA" id="ARBA00022676"/>
    </source>
</evidence>
<keyword evidence="3 4" id="KW-0808">Transferase</keyword>
<dbReference type="Pfam" id="PF00201">
    <property type="entry name" value="UDPGT"/>
    <property type="match status" value="1"/>
</dbReference>
<comment type="similarity">
    <text evidence="1 4">Belongs to the UDP-glycosyltransferase family.</text>
</comment>
<dbReference type="InterPro" id="IPR035595">
    <property type="entry name" value="UDP_glycos_trans_CS"/>
</dbReference>
<accession>A0AAV8BPT7</accession>
<evidence type="ECO:0000313" key="6">
    <source>
        <dbReference type="EMBL" id="KAJ4745090.1"/>
    </source>
</evidence>
<dbReference type="Gene3D" id="3.40.50.2000">
    <property type="entry name" value="Glycogen Phosphorylase B"/>
    <property type="match status" value="2"/>
</dbReference>
<dbReference type="GO" id="GO:0080044">
    <property type="term" value="F:quercetin 7-O-glucosyltransferase activity"/>
    <property type="evidence" value="ECO:0007669"/>
    <property type="project" value="TreeGrafter"/>
</dbReference>
<evidence type="ECO:0000256" key="4">
    <source>
        <dbReference type="RuleBase" id="RU003718"/>
    </source>
</evidence>
<protein>
    <recommendedName>
        <fullName evidence="5">Glycosyltransferase</fullName>
        <ecNumber evidence="5">2.4.1.-</ecNumber>
    </recommendedName>
</protein>
<comment type="caution">
    <text evidence="6">The sequence shown here is derived from an EMBL/GenBank/DDBJ whole genome shotgun (WGS) entry which is preliminary data.</text>
</comment>
<dbReference type="AlphaFoldDB" id="A0AAV8BPT7"/>
<sequence>MGSSTTISIPAYQSHVAVTPFPFGTHAPPLLSLTTALASLAPSSHFSFLCTNSSLASLPSPSIANLSFVPISDGLTGVTGPTNIVVEIGLFLKSSEKSLIEGLKAAELAAGCKVSCVMSDAFLAMACNVTREIGAKWVPVWTGGPQALSAHLHTDLIREIVGVGDEAMKAYGDKSIDFVPCLSHYRASDLQEGIIVGDLQSPFSTMLHQMAHRLPNSAAIVLNTFQGLDSTADSFFTQKFTNYFPAGPFHLLNSTGTEPLTDPYDCLPWLDQHEPSTVVYISLGTVVAIPPSELASLANGLATSGASFIWSLNEKTQSLLPPGFIDKINKTGQGKVVPWVPQISVLGHTAVGVFVSHCGWNSVMESIAAGVPILCRPFFGDQLVNARAISHIWKFGIALDEVIFTEQGVVRALEVLLKGEEGREMRDKVRQLKDMVNIALTQQGSSRDNLKRLMNIVCGC</sequence>
<name>A0AAV8BPT7_9POAL</name>
<evidence type="ECO:0000256" key="3">
    <source>
        <dbReference type="ARBA" id="ARBA00022679"/>
    </source>
</evidence>
<evidence type="ECO:0000313" key="7">
    <source>
        <dbReference type="Proteomes" id="UP001140206"/>
    </source>
</evidence>
<dbReference type="InterPro" id="IPR002213">
    <property type="entry name" value="UDP_glucos_trans"/>
</dbReference>
<evidence type="ECO:0000256" key="1">
    <source>
        <dbReference type="ARBA" id="ARBA00009995"/>
    </source>
</evidence>
<gene>
    <name evidence="6" type="ORF">LUZ62_079495</name>
</gene>
<dbReference type="SUPFAM" id="SSF53756">
    <property type="entry name" value="UDP-Glycosyltransferase/glycogen phosphorylase"/>
    <property type="match status" value="1"/>
</dbReference>
<organism evidence="6 7">
    <name type="scientific">Rhynchospora pubera</name>
    <dbReference type="NCBI Taxonomy" id="906938"/>
    <lineage>
        <taxon>Eukaryota</taxon>
        <taxon>Viridiplantae</taxon>
        <taxon>Streptophyta</taxon>
        <taxon>Embryophyta</taxon>
        <taxon>Tracheophyta</taxon>
        <taxon>Spermatophyta</taxon>
        <taxon>Magnoliopsida</taxon>
        <taxon>Liliopsida</taxon>
        <taxon>Poales</taxon>
        <taxon>Cyperaceae</taxon>
        <taxon>Cyperoideae</taxon>
        <taxon>Rhynchosporeae</taxon>
        <taxon>Rhynchospora</taxon>
    </lineage>
</organism>
<dbReference type="Proteomes" id="UP001140206">
    <property type="component" value="Chromosome 5"/>
</dbReference>
<keyword evidence="2 4" id="KW-0328">Glycosyltransferase</keyword>
<dbReference type="PROSITE" id="PS00375">
    <property type="entry name" value="UDPGT"/>
    <property type="match status" value="1"/>
</dbReference>
<dbReference type="PANTHER" id="PTHR11926:SF1494">
    <property type="entry name" value="FLAVONOL 3-O-GLUCOSYLTRANSFERASE UGT76E12-RELATED"/>
    <property type="match status" value="1"/>
</dbReference>
<evidence type="ECO:0000256" key="5">
    <source>
        <dbReference type="RuleBase" id="RU362057"/>
    </source>
</evidence>
<dbReference type="GO" id="GO:0080043">
    <property type="term" value="F:quercetin 3-O-glucosyltransferase activity"/>
    <property type="evidence" value="ECO:0007669"/>
    <property type="project" value="TreeGrafter"/>
</dbReference>
<proteinExistence type="inferred from homology"/>
<dbReference type="EMBL" id="JAMFTS010000005">
    <property type="protein sequence ID" value="KAJ4745090.1"/>
    <property type="molecule type" value="Genomic_DNA"/>
</dbReference>
<dbReference type="EC" id="2.4.1.-" evidence="5"/>
<dbReference type="FunFam" id="3.40.50.2000:FF:000060">
    <property type="entry name" value="Glycosyltransferase"/>
    <property type="match status" value="1"/>
</dbReference>